<sequence>MPEITISVNGVLKLLSNLKPHKAAGPDNIRPLVLFVIKSHQYYLFSFRNLLTQVSYRRFGPLQMSYLCSKNKINKIQSTIDPSH</sequence>
<protein>
    <submittedName>
        <fullName evidence="1">Uncharacterized protein</fullName>
    </submittedName>
</protein>
<gene>
    <name evidence="1" type="ORF">DPMN_040693</name>
</gene>
<name>A0A9D4CY54_DREPO</name>
<reference evidence="1" key="2">
    <citation type="submission" date="2020-11" db="EMBL/GenBank/DDBJ databases">
        <authorList>
            <person name="McCartney M.A."/>
            <person name="Auch B."/>
            <person name="Kono T."/>
            <person name="Mallez S."/>
            <person name="Becker A."/>
            <person name="Gohl D.M."/>
            <person name="Silverstein K.A.T."/>
            <person name="Koren S."/>
            <person name="Bechman K.B."/>
            <person name="Herman A."/>
            <person name="Abrahante J.E."/>
            <person name="Garbe J."/>
        </authorList>
    </citation>
    <scope>NUCLEOTIDE SEQUENCE</scope>
    <source>
        <strain evidence="1">Duluth1</strain>
        <tissue evidence="1">Whole animal</tissue>
    </source>
</reference>
<evidence type="ECO:0000313" key="1">
    <source>
        <dbReference type="EMBL" id="KAH3734254.1"/>
    </source>
</evidence>
<keyword evidence="2" id="KW-1185">Reference proteome</keyword>
<accession>A0A9D4CY54</accession>
<evidence type="ECO:0000313" key="2">
    <source>
        <dbReference type="Proteomes" id="UP000828390"/>
    </source>
</evidence>
<dbReference type="AlphaFoldDB" id="A0A9D4CY54"/>
<proteinExistence type="predicted"/>
<organism evidence="1 2">
    <name type="scientific">Dreissena polymorpha</name>
    <name type="common">Zebra mussel</name>
    <name type="synonym">Mytilus polymorpha</name>
    <dbReference type="NCBI Taxonomy" id="45954"/>
    <lineage>
        <taxon>Eukaryota</taxon>
        <taxon>Metazoa</taxon>
        <taxon>Spiralia</taxon>
        <taxon>Lophotrochozoa</taxon>
        <taxon>Mollusca</taxon>
        <taxon>Bivalvia</taxon>
        <taxon>Autobranchia</taxon>
        <taxon>Heteroconchia</taxon>
        <taxon>Euheterodonta</taxon>
        <taxon>Imparidentia</taxon>
        <taxon>Neoheterodontei</taxon>
        <taxon>Myida</taxon>
        <taxon>Dreissenoidea</taxon>
        <taxon>Dreissenidae</taxon>
        <taxon>Dreissena</taxon>
    </lineage>
</organism>
<reference evidence="1" key="1">
    <citation type="journal article" date="2019" name="bioRxiv">
        <title>The Genome of the Zebra Mussel, Dreissena polymorpha: A Resource for Invasive Species Research.</title>
        <authorList>
            <person name="McCartney M.A."/>
            <person name="Auch B."/>
            <person name="Kono T."/>
            <person name="Mallez S."/>
            <person name="Zhang Y."/>
            <person name="Obille A."/>
            <person name="Becker A."/>
            <person name="Abrahante J.E."/>
            <person name="Garbe J."/>
            <person name="Badalamenti J.P."/>
            <person name="Herman A."/>
            <person name="Mangelson H."/>
            <person name="Liachko I."/>
            <person name="Sullivan S."/>
            <person name="Sone E.D."/>
            <person name="Koren S."/>
            <person name="Silverstein K.A.T."/>
            <person name="Beckman K.B."/>
            <person name="Gohl D.M."/>
        </authorList>
    </citation>
    <scope>NUCLEOTIDE SEQUENCE</scope>
    <source>
        <strain evidence="1">Duluth1</strain>
        <tissue evidence="1">Whole animal</tissue>
    </source>
</reference>
<dbReference type="EMBL" id="JAIWYP010000011">
    <property type="protein sequence ID" value="KAH3734254.1"/>
    <property type="molecule type" value="Genomic_DNA"/>
</dbReference>
<comment type="caution">
    <text evidence="1">The sequence shown here is derived from an EMBL/GenBank/DDBJ whole genome shotgun (WGS) entry which is preliminary data.</text>
</comment>
<dbReference type="Proteomes" id="UP000828390">
    <property type="component" value="Unassembled WGS sequence"/>
</dbReference>